<dbReference type="Proteomes" id="UP001161325">
    <property type="component" value="Unassembled WGS sequence"/>
</dbReference>
<dbReference type="InterPro" id="IPR018699">
    <property type="entry name" value="DUF2203"/>
</dbReference>
<evidence type="ECO:0000313" key="1">
    <source>
        <dbReference type="EMBL" id="GLC24270.1"/>
    </source>
</evidence>
<sequence length="156" mass="17002">MSRLEPAVPETLYTVDRANRTLPYVRRIAEDLVRDYARWRARVRAIEVAGSGARTPLPAETQRRLQRETQELASDIQASLGELAAIGVECKSLDEGLIDFPALIDGAPAYLCWKVGETTVDWWHRRDAGFGGRQPIEGAIVTAPVAASATMSGGPA</sequence>
<name>A0AA37QDE6_9BACT</name>
<dbReference type="Pfam" id="PF09969">
    <property type="entry name" value="DUF2203"/>
    <property type="match status" value="1"/>
</dbReference>
<dbReference type="EMBL" id="BRXS01000001">
    <property type="protein sequence ID" value="GLC24270.1"/>
    <property type="molecule type" value="Genomic_DNA"/>
</dbReference>
<proteinExistence type="predicted"/>
<accession>A0AA37QDE6</accession>
<reference evidence="1" key="1">
    <citation type="submission" date="2022-08" db="EMBL/GenBank/DDBJ databases">
        <title>Draft genome sequencing of Roseisolibacter agri AW1220.</title>
        <authorList>
            <person name="Tobiishi Y."/>
            <person name="Tonouchi A."/>
        </authorList>
    </citation>
    <scope>NUCLEOTIDE SEQUENCE</scope>
    <source>
        <strain evidence="1">AW1220</strain>
    </source>
</reference>
<dbReference type="RefSeq" id="WP_284348718.1">
    <property type="nucleotide sequence ID" value="NZ_BRXS01000001.1"/>
</dbReference>
<dbReference type="PIRSF" id="PIRSF016498">
    <property type="entry name" value="UCP016498"/>
    <property type="match status" value="1"/>
</dbReference>
<organism evidence="1 2">
    <name type="scientific">Roseisolibacter agri</name>
    <dbReference type="NCBI Taxonomy" id="2014610"/>
    <lineage>
        <taxon>Bacteria</taxon>
        <taxon>Pseudomonadati</taxon>
        <taxon>Gemmatimonadota</taxon>
        <taxon>Gemmatimonadia</taxon>
        <taxon>Gemmatimonadales</taxon>
        <taxon>Gemmatimonadaceae</taxon>
        <taxon>Roseisolibacter</taxon>
    </lineage>
</organism>
<evidence type="ECO:0000313" key="2">
    <source>
        <dbReference type="Proteomes" id="UP001161325"/>
    </source>
</evidence>
<comment type="caution">
    <text evidence="1">The sequence shown here is derived from an EMBL/GenBank/DDBJ whole genome shotgun (WGS) entry which is preliminary data.</text>
</comment>
<keyword evidence="2" id="KW-1185">Reference proteome</keyword>
<evidence type="ECO:0008006" key="3">
    <source>
        <dbReference type="Google" id="ProtNLM"/>
    </source>
</evidence>
<protein>
    <recommendedName>
        <fullName evidence="3">DUF2203 domain-containing protein</fullName>
    </recommendedName>
</protein>
<dbReference type="AlphaFoldDB" id="A0AA37QDE6"/>
<gene>
    <name evidence="1" type="ORF">rosag_07830</name>
</gene>